<accession>K1QU09</accession>
<sequence length="156" mass="17593">MSHIYYKATIMWQKYTMKHLLLLLREFWDQAVSVFTSVFMETMLPHCSTITTISKASYRFSHDGSSFFVTRVNKGQAVGKGQLGTAQEKCASIKQDNCSCNLVIGKKTHCKVSVLNSRNESFLNNGNTAQLPVGESSLIEAKHLEEPLHLMYGRNL</sequence>
<proteinExistence type="predicted"/>
<reference evidence="1" key="1">
    <citation type="journal article" date="2012" name="Nature">
        <title>The oyster genome reveals stress adaptation and complexity of shell formation.</title>
        <authorList>
            <person name="Zhang G."/>
            <person name="Fang X."/>
            <person name="Guo X."/>
            <person name="Li L."/>
            <person name="Luo R."/>
            <person name="Xu F."/>
            <person name="Yang P."/>
            <person name="Zhang L."/>
            <person name="Wang X."/>
            <person name="Qi H."/>
            <person name="Xiong Z."/>
            <person name="Que H."/>
            <person name="Xie Y."/>
            <person name="Holland P.W."/>
            <person name="Paps J."/>
            <person name="Zhu Y."/>
            <person name="Wu F."/>
            <person name="Chen Y."/>
            <person name="Wang J."/>
            <person name="Peng C."/>
            <person name="Meng J."/>
            <person name="Yang L."/>
            <person name="Liu J."/>
            <person name="Wen B."/>
            <person name="Zhang N."/>
            <person name="Huang Z."/>
            <person name="Zhu Q."/>
            <person name="Feng Y."/>
            <person name="Mount A."/>
            <person name="Hedgecock D."/>
            <person name="Xu Z."/>
            <person name="Liu Y."/>
            <person name="Domazet-Loso T."/>
            <person name="Du Y."/>
            <person name="Sun X."/>
            <person name="Zhang S."/>
            <person name="Liu B."/>
            <person name="Cheng P."/>
            <person name="Jiang X."/>
            <person name="Li J."/>
            <person name="Fan D."/>
            <person name="Wang W."/>
            <person name="Fu W."/>
            <person name="Wang T."/>
            <person name="Wang B."/>
            <person name="Zhang J."/>
            <person name="Peng Z."/>
            <person name="Li Y."/>
            <person name="Li N."/>
            <person name="Wang J."/>
            <person name="Chen M."/>
            <person name="He Y."/>
            <person name="Tan F."/>
            <person name="Song X."/>
            <person name="Zheng Q."/>
            <person name="Huang R."/>
            <person name="Yang H."/>
            <person name="Du X."/>
            <person name="Chen L."/>
            <person name="Yang M."/>
            <person name="Gaffney P.M."/>
            <person name="Wang S."/>
            <person name="Luo L."/>
            <person name="She Z."/>
            <person name="Ming Y."/>
            <person name="Huang W."/>
            <person name="Zhang S."/>
            <person name="Huang B."/>
            <person name="Zhang Y."/>
            <person name="Qu T."/>
            <person name="Ni P."/>
            <person name="Miao G."/>
            <person name="Wang J."/>
            <person name="Wang Q."/>
            <person name="Steinberg C.E."/>
            <person name="Wang H."/>
            <person name="Li N."/>
            <person name="Qian L."/>
            <person name="Zhang G."/>
            <person name="Li Y."/>
            <person name="Yang H."/>
            <person name="Liu X."/>
            <person name="Wang J."/>
            <person name="Yin Y."/>
            <person name="Wang J."/>
        </authorList>
    </citation>
    <scope>NUCLEOTIDE SEQUENCE [LARGE SCALE GENOMIC DNA]</scope>
    <source>
        <strain evidence="1">05x7-T-G4-1.051#20</strain>
    </source>
</reference>
<gene>
    <name evidence="1" type="ORF">CGI_10028341</name>
</gene>
<dbReference type="EMBL" id="JH823235">
    <property type="protein sequence ID" value="EKC37113.1"/>
    <property type="molecule type" value="Genomic_DNA"/>
</dbReference>
<organism evidence="1">
    <name type="scientific">Magallana gigas</name>
    <name type="common">Pacific oyster</name>
    <name type="synonym">Crassostrea gigas</name>
    <dbReference type="NCBI Taxonomy" id="29159"/>
    <lineage>
        <taxon>Eukaryota</taxon>
        <taxon>Metazoa</taxon>
        <taxon>Spiralia</taxon>
        <taxon>Lophotrochozoa</taxon>
        <taxon>Mollusca</taxon>
        <taxon>Bivalvia</taxon>
        <taxon>Autobranchia</taxon>
        <taxon>Pteriomorphia</taxon>
        <taxon>Ostreida</taxon>
        <taxon>Ostreoidea</taxon>
        <taxon>Ostreidae</taxon>
        <taxon>Magallana</taxon>
    </lineage>
</organism>
<dbReference type="AlphaFoldDB" id="K1QU09"/>
<dbReference type="HOGENOM" id="CLU_1688448_0_0_1"/>
<dbReference type="InParanoid" id="K1QU09"/>
<protein>
    <submittedName>
        <fullName evidence="1">Uncharacterized protein</fullName>
    </submittedName>
</protein>
<name>K1QU09_MAGGI</name>
<evidence type="ECO:0000313" key="1">
    <source>
        <dbReference type="EMBL" id="EKC37113.1"/>
    </source>
</evidence>